<evidence type="ECO:0000313" key="1">
    <source>
        <dbReference type="EMBL" id="CAD7664008.1"/>
    </source>
</evidence>
<dbReference type="AlphaFoldDB" id="A0A7R9R0E7"/>
<proteinExistence type="predicted"/>
<dbReference type="EMBL" id="CAJPVJ010035702">
    <property type="protein sequence ID" value="CAG2181145.1"/>
    <property type="molecule type" value="Genomic_DNA"/>
</dbReference>
<dbReference type="EMBL" id="OC950527">
    <property type="protein sequence ID" value="CAD7664008.1"/>
    <property type="molecule type" value="Genomic_DNA"/>
</dbReference>
<name>A0A7R9R0E7_9ACAR</name>
<accession>A0A7R9R0E7</accession>
<dbReference type="Proteomes" id="UP000728032">
    <property type="component" value="Unassembled WGS sequence"/>
</dbReference>
<sequence length="81" mass="9000">MCSLPAQSYYVLPHNQNHNQILSRTLRAANSDMSFTDGWQTSSSHLYPSNVSSLMPIDSQEIQSSVYYDTTPSATNLNGDN</sequence>
<reference evidence="1" key="1">
    <citation type="submission" date="2020-11" db="EMBL/GenBank/DDBJ databases">
        <authorList>
            <person name="Tran Van P."/>
        </authorList>
    </citation>
    <scope>NUCLEOTIDE SEQUENCE</scope>
</reference>
<gene>
    <name evidence="1" type="ORF">ONB1V03_LOCUS20566</name>
</gene>
<protein>
    <submittedName>
        <fullName evidence="1">Uncharacterized protein</fullName>
    </submittedName>
</protein>
<keyword evidence="2" id="KW-1185">Reference proteome</keyword>
<evidence type="ECO:0000313" key="2">
    <source>
        <dbReference type="Proteomes" id="UP000728032"/>
    </source>
</evidence>
<organism evidence="1">
    <name type="scientific">Oppiella nova</name>
    <dbReference type="NCBI Taxonomy" id="334625"/>
    <lineage>
        <taxon>Eukaryota</taxon>
        <taxon>Metazoa</taxon>
        <taxon>Ecdysozoa</taxon>
        <taxon>Arthropoda</taxon>
        <taxon>Chelicerata</taxon>
        <taxon>Arachnida</taxon>
        <taxon>Acari</taxon>
        <taxon>Acariformes</taxon>
        <taxon>Sarcoptiformes</taxon>
        <taxon>Oribatida</taxon>
        <taxon>Brachypylina</taxon>
        <taxon>Oppioidea</taxon>
        <taxon>Oppiidae</taxon>
        <taxon>Oppiella</taxon>
    </lineage>
</organism>
<feature type="non-terminal residue" evidence="1">
    <location>
        <position position="81"/>
    </location>
</feature>